<dbReference type="AlphaFoldDB" id="A0A9D2IVL2"/>
<proteinExistence type="predicted"/>
<accession>A0A9D2IVL2</accession>
<evidence type="ECO:0000313" key="1">
    <source>
        <dbReference type="EMBL" id="HIZ24856.1"/>
    </source>
</evidence>
<comment type="caution">
    <text evidence="1">The sequence shown here is derived from an EMBL/GenBank/DDBJ whole genome shotgun (WGS) entry which is preliminary data.</text>
</comment>
<dbReference type="EMBL" id="DXBS01000103">
    <property type="protein sequence ID" value="HIZ24856.1"/>
    <property type="molecule type" value="Genomic_DNA"/>
</dbReference>
<organism evidence="1 2">
    <name type="scientific">Candidatus Gallimonas intestinigallinarum</name>
    <dbReference type="NCBI Taxonomy" id="2838604"/>
    <lineage>
        <taxon>Bacteria</taxon>
        <taxon>Bacillati</taxon>
        <taxon>Bacillota</taxon>
        <taxon>Clostridia</taxon>
        <taxon>Candidatus Gallimonas</taxon>
    </lineage>
</organism>
<protein>
    <submittedName>
        <fullName evidence="1">Uncharacterized protein</fullName>
    </submittedName>
</protein>
<feature type="non-terminal residue" evidence="1">
    <location>
        <position position="1"/>
    </location>
</feature>
<dbReference type="Proteomes" id="UP000824044">
    <property type="component" value="Unassembled WGS sequence"/>
</dbReference>
<reference evidence="1" key="2">
    <citation type="submission" date="2021-04" db="EMBL/GenBank/DDBJ databases">
        <authorList>
            <person name="Gilroy R."/>
        </authorList>
    </citation>
    <scope>NUCLEOTIDE SEQUENCE</scope>
    <source>
        <strain evidence="1">CHK33-5263</strain>
    </source>
</reference>
<name>A0A9D2IVL2_9FIRM</name>
<gene>
    <name evidence="1" type="ORF">H9812_05255</name>
</gene>
<evidence type="ECO:0000313" key="2">
    <source>
        <dbReference type="Proteomes" id="UP000824044"/>
    </source>
</evidence>
<sequence length="69" mass="7621">KEKKQQHLVKIFSKKRFLRRGAAGIRAKYLALPNTCDLCLAATNGRCPEGAEGLHKTLISPQEITGRTS</sequence>
<reference evidence="1" key="1">
    <citation type="journal article" date="2021" name="PeerJ">
        <title>Extensive microbial diversity within the chicken gut microbiome revealed by metagenomics and culture.</title>
        <authorList>
            <person name="Gilroy R."/>
            <person name="Ravi A."/>
            <person name="Getino M."/>
            <person name="Pursley I."/>
            <person name="Horton D.L."/>
            <person name="Alikhan N.F."/>
            <person name="Baker D."/>
            <person name="Gharbi K."/>
            <person name="Hall N."/>
            <person name="Watson M."/>
            <person name="Adriaenssens E.M."/>
            <person name="Foster-Nyarko E."/>
            <person name="Jarju S."/>
            <person name="Secka A."/>
            <person name="Antonio M."/>
            <person name="Oren A."/>
            <person name="Chaudhuri R.R."/>
            <person name="La Ragione R."/>
            <person name="Hildebrand F."/>
            <person name="Pallen M.J."/>
        </authorList>
    </citation>
    <scope>NUCLEOTIDE SEQUENCE</scope>
    <source>
        <strain evidence="1">CHK33-5263</strain>
    </source>
</reference>